<evidence type="ECO:0000313" key="6">
    <source>
        <dbReference type="EMBL" id="GAA4452737.1"/>
    </source>
</evidence>
<sequence>MKHNAVVPDHSSKLSKKEQVAGMFNDIAGKYDFLNHALSMGIDKGWRKKAIKSIESVQPRRILDIATGTGDLALAAAAYYPDSVVTGLDIASQMLAMGTEKIKARNLQERIHMELGDSEQIAHGDHSFDAVLCAYGTRNFQDLEKGLSEMCRVLKPGGRVAILEFSHPRNFPVKQVFGFYFKYVLPFLGRVISRHSTAYTYLPESVMAFPEGAAFCDIMRACGFSDVSARPLTFGITSLYTGVKP</sequence>
<dbReference type="PROSITE" id="PS01184">
    <property type="entry name" value="UBIE_2"/>
    <property type="match status" value="1"/>
</dbReference>
<keyword evidence="1 5" id="KW-0474">Menaquinone biosynthesis</keyword>
<dbReference type="InterPro" id="IPR023576">
    <property type="entry name" value="UbiE/COQ5_MeTrFase_CS"/>
</dbReference>
<dbReference type="Gene3D" id="3.40.50.150">
    <property type="entry name" value="Vaccinia Virus protein VP39"/>
    <property type="match status" value="1"/>
</dbReference>
<proteinExistence type="inferred from homology"/>
<keyword evidence="4 5" id="KW-0949">S-adenosyl-L-methionine</keyword>
<dbReference type="InterPro" id="IPR004033">
    <property type="entry name" value="UbiE/COQ5_MeTrFase"/>
</dbReference>
<dbReference type="PANTHER" id="PTHR43591:SF24">
    <property type="entry name" value="2-METHOXY-6-POLYPRENYL-1,4-BENZOQUINOL METHYLASE, MITOCHONDRIAL"/>
    <property type="match status" value="1"/>
</dbReference>
<keyword evidence="2 5" id="KW-0489">Methyltransferase</keyword>
<comment type="pathway">
    <text evidence="5">Quinol/quinone metabolism; menaquinone biosynthesis; menaquinol from 1,4-dihydroxy-2-naphthoate: step 2/2.</text>
</comment>
<dbReference type="SUPFAM" id="SSF53335">
    <property type="entry name" value="S-adenosyl-L-methionine-dependent methyltransferases"/>
    <property type="match status" value="1"/>
</dbReference>
<dbReference type="NCBIfam" id="NF001244">
    <property type="entry name" value="PRK00216.1-5"/>
    <property type="match status" value="1"/>
</dbReference>
<dbReference type="EC" id="2.1.1.163" evidence="5"/>
<feature type="binding site" evidence="5">
    <location>
        <begin position="117"/>
        <end position="118"/>
    </location>
    <ligand>
        <name>S-adenosyl-L-methionine</name>
        <dbReference type="ChEBI" id="CHEBI:59789"/>
    </ligand>
</feature>
<dbReference type="GO" id="GO:0008168">
    <property type="term" value="F:methyltransferase activity"/>
    <property type="evidence" value="ECO:0007669"/>
    <property type="project" value="UniProtKB-KW"/>
</dbReference>
<keyword evidence="3 5" id="KW-0808">Transferase</keyword>
<reference evidence="7" key="1">
    <citation type="journal article" date="2019" name="Int. J. Syst. Evol. Microbiol.">
        <title>The Global Catalogue of Microorganisms (GCM) 10K type strain sequencing project: providing services to taxonomists for standard genome sequencing and annotation.</title>
        <authorList>
            <consortium name="The Broad Institute Genomics Platform"/>
            <consortium name="The Broad Institute Genome Sequencing Center for Infectious Disease"/>
            <person name="Wu L."/>
            <person name="Ma J."/>
        </authorList>
    </citation>
    <scope>NUCLEOTIDE SEQUENCE [LARGE SCALE GENOMIC DNA]</scope>
    <source>
        <strain evidence="7">JCM 31921</strain>
    </source>
</reference>
<evidence type="ECO:0000256" key="3">
    <source>
        <dbReference type="ARBA" id="ARBA00022679"/>
    </source>
</evidence>
<protein>
    <recommendedName>
        <fullName evidence="5">Demethylmenaquinone methyltransferase</fullName>
        <ecNumber evidence="5">2.1.1.163</ecNumber>
    </recommendedName>
</protein>
<evidence type="ECO:0000256" key="1">
    <source>
        <dbReference type="ARBA" id="ARBA00022428"/>
    </source>
</evidence>
<evidence type="ECO:0000313" key="7">
    <source>
        <dbReference type="Proteomes" id="UP001501410"/>
    </source>
</evidence>
<comment type="similarity">
    <text evidence="5">Belongs to the class I-like SAM-binding methyltransferase superfamily. MenG/UbiE family.</text>
</comment>
<dbReference type="NCBIfam" id="TIGR01934">
    <property type="entry name" value="MenG_MenH_UbiE"/>
    <property type="match status" value="1"/>
</dbReference>
<comment type="catalytic activity">
    <reaction evidence="5">
        <text>a 2-demethylmenaquinol + S-adenosyl-L-methionine = a menaquinol + S-adenosyl-L-homocysteine + H(+)</text>
        <dbReference type="Rhea" id="RHEA:42640"/>
        <dbReference type="Rhea" id="RHEA-COMP:9539"/>
        <dbReference type="Rhea" id="RHEA-COMP:9563"/>
        <dbReference type="ChEBI" id="CHEBI:15378"/>
        <dbReference type="ChEBI" id="CHEBI:18151"/>
        <dbReference type="ChEBI" id="CHEBI:55437"/>
        <dbReference type="ChEBI" id="CHEBI:57856"/>
        <dbReference type="ChEBI" id="CHEBI:59789"/>
        <dbReference type="EC" id="2.1.1.163"/>
    </reaction>
</comment>
<dbReference type="PROSITE" id="PS01183">
    <property type="entry name" value="UBIE_1"/>
    <property type="match status" value="1"/>
</dbReference>
<dbReference type="HAMAP" id="MF_01813">
    <property type="entry name" value="MenG_UbiE_methyltr"/>
    <property type="match status" value="1"/>
</dbReference>
<dbReference type="PROSITE" id="PS51608">
    <property type="entry name" value="SAM_MT_UBIE"/>
    <property type="match status" value="1"/>
</dbReference>
<evidence type="ECO:0000256" key="4">
    <source>
        <dbReference type="ARBA" id="ARBA00022691"/>
    </source>
</evidence>
<dbReference type="Proteomes" id="UP001501410">
    <property type="component" value="Unassembled WGS sequence"/>
</dbReference>
<accession>A0ABP8MLP2</accession>
<comment type="caution">
    <text evidence="5">Lacks conserved residue(s) required for the propagation of feature annotation.</text>
</comment>
<feature type="binding site" evidence="5">
    <location>
        <position position="89"/>
    </location>
    <ligand>
        <name>S-adenosyl-L-methionine</name>
        <dbReference type="ChEBI" id="CHEBI:59789"/>
    </ligand>
</feature>
<dbReference type="EMBL" id="BAABEZ010000018">
    <property type="protein sequence ID" value="GAA4452737.1"/>
    <property type="molecule type" value="Genomic_DNA"/>
</dbReference>
<dbReference type="Pfam" id="PF01209">
    <property type="entry name" value="Ubie_methyltran"/>
    <property type="match status" value="1"/>
</dbReference>
<evidence type="ECO:0000256" key="5">
    <source>
        <dbReference type="HAMAP-Rule" id="MF_01813"/>
    </source>
</evidence>
<dbReference type="GO" id="GO:0032259">
    <property type="term" value="P:methylation"/>
    <property type="evidence" value="ECO:0007669"/>
    <property type="project" value="UniProtKB-KW"/>
</dbReference>
<keyword evidence="7" id="KW-1185">Reference proteome</keyword>
<dbReference type="RefSeq" id="WP_344823972.1">
    <property type="nucleotide sequence ID" value="NZ_BAABEZ010000018.1"/>
</dbReference>
<gene>
    <name evidence="6" type="primary">ubiE</name>
    <name evidence="5" type="synonym">menG</name>
    <name evidence="6" type="ORF">GCM10023092_12080</name>
</gene>
<dbReference type="InterPro" id="IPR029063">
    <property type="entry name" value="SAM-dependent_MTases_sf"/>
</dbReference>
<organism evidence="6 7">
    <name type="scientific">Rurimicrobium arvi</name>
    <dbReference type="NCBI Taxonomy" id="2049916"/>
    <lineage>
        <taxon>Bacteria</taxon>
        <taxon>Pseudomonadati</taxon>
        <taxon>Bacteroidota</taxon>
        <taxon>Chitinophagia</taxon>
        <taxon>Chitinophagales</taxon>
        <taxon>Chitinophagaceae</taxon>
        <taxon>Rurimicrobium</taxon>
    </lineage>
</organism>
<evidence type="ECO:0000256" key="2">
    <source>
        <dbReference type="ARBA" id="ARBA00022603"/>
    </source>
</evidence>
<dbReference type="PANTHER" id="PTHR43591">
    <property type="entry name" value="METHYLTRANSFERASE"/>
    <property type="match status" value="1"/>
</dbReference>
<comment type="function">
    <text evidence="5">Methyltransferase required for the conversion of demethylmenaquinol (DMKH2) to menaquinol (MKH2).</text>
</comment>
<dbReference type="CDD" id="cd02440">
    <property type="entry name" value="AdoMet_MTases"/>
    <property type="match status" value="1"/>
</dbReference>
<feature type="binding site" evidence="5">
    <location>
        <position position="69"/>
    </location>
    <ligand>
        <name>S-adenosyl-L-methionine</name>
        <dbReference type="ChEBI" id="CHEBI:59789"/>
    </ligand>
</feature>
<comment type="caution">
    <text evidence="6">The sequence shown here is derived from an EMBL/GenBank/DDBJ whole genome shotgun (WGS) entry which is preliminary data.</text>
</comment>
<name>A0ABP8MLP2_9BACT</name>